<evidence type="ECO:0000313" key="2">
    <source>
        <dbReference type="EMBL" id="MCW4630344.1"/>
    </source>
</evidence>
<dbReference type="Proteomes" id="UP001431181">
    <property type="component" value="Unassembled WGS sequence"/>
</dbReference>
<accession>A0ABT3KII0</accession>
<proteinExistence type="predicted"/>
<dbReference type="PANTHER" id="PTHR34071:SF2">
    <property type="entry name" value="FLAVIN-NUCLEOTIDE-BINDING PROTEIN"/>
    <property type="match status" value="1"/>
</dbReference>
<evidence type="ECO:0000313" key="3">
    <source>
        <dbReference type="Proteomes" id="UP001431181"/>
    </source>
</evidence>
<reference evidence="2" key="1">
    <citation type="submission" date="2022-11" db="EMBL/GenBank/DDBJ databases">
        <title>Marinomonas sp. nov., isolated from marine algae.</title>
        <authorList>
            <person name="Choi D.G."/>
            <person name="Kim J.M."/>
            <person name="Lee J.K."/>
            <person name="Baek J.H."/>
            <person name="Jeon C.O."/>
        </authorList>
    </citation>
    <scope>NUCLEOTIDE SEQUENCE</scope>
    <source>
        <strain evidence="2">KJ51-3</strain>
    </source>
</reference>
<dbReference type="EMBL" id="JAPEUL010000009">
    <property type="protein sequence ID" value="MCW4630344.1"/>
    <property type="molecule type" value="Genomic_DNA"/>
</dbReference>
<feature type="compositionally biased region" description="Polar residues" evidence="1">
    <location>
        <begin position="215"/>
        <end position="225"/>
    </location>
</feature>
<dbReference type="InterPro" id="IPR024747">
    <property type="entry name" value="Pyridox_Oxase-rel"/>
</dbReference>
<evidence type="ECO:0000256" key="1">
    <source>
        <dbReference type="SAM" id="MobiDB-lite"/>
    </source>
</evidence>
<dbReference type="PANTHER" id="PTHR34071">
    <property type="entry name" value="5-NITROIMIDAZOLE ANTIBIOTICS RESISTANCE PROTEIN, NIMA-FAMILY-RELATED PROTEIN-RELATED"/>
    <property type="match status" value="1"/>
</dbReference>
<dbReference type="InterPro" id="IPR012349">
    <property type="entry name" value="Split_barrel_FMN-bd"/>
</dbReference>
<dbReference type="Gene3D" id="2.30.110.10">
    <property type="entry name" value="Electron Transport, Fmn-binding Protein, Chain A"/>
    <property type="match status" value="1"/>
</dbReference>
<keyword evidence="3" id="KW-1185">Reference proteome</keyword>
<feature type="region of interest" description="Disordered" evidence="1">
    <location>
        <begin position="206"/>
        <end position="225"/>
    </location>
</feature>
<dbReference type="Pfam" id="PF12900">
    <property type="entry name" value="Pyridox_ox_2"/>
    <property type="match status" value="1"/>
</dbReference>
<dbReference type="RefSeq" id="WP_265219704.1">
    <property type="nucleotide sequence ID" value="NZ_JAPEUL010000009.1"/>
</dbReference>
<name>A0ABT3KII0_9GAMM</name>
<protein>
    <submittedName>
        <fullName evidence="2">Pyridoxamine 5'-phosphate oxidase family protein</fullName>
    </submittedName>
</protein>
<comment type="caution">
    <text evidence="2">The sequence shown here is derived from an EMBL/GenBank/DDBJ whole genome shotgun (WGS) entry which is preliminary data.</text>
</comment>
<gene>
    <name evidence="2" type="ORF">ONZ52_15970</name>
</gene>
<sequence length="225" mass="25647">MSQSLEETALSKVKRGPNRASYDKDLAIEIIDAALMCHVGQTKDGQVFVTPTCHWREGDYFYWHAHSKARNVKGPIDEPEKVCINVSLLDGLVLARSAMHHSVNYRSVTLFGVPELIDDKEEKVRQFKLFLDKVSPGRWEALRPVNEQEIKATGVVRIKIEEASVKMRAEPPIDDPADNEWPVWAGVVPLKENGYRLSKTRFKRNTILSQHRPMRTNTQKSQGQD</sequence>
<organism evidence="2 3">
    <name type="scientific">Marinomonas rhodophyticola</name>
    <dbReference type="NCBI Taxonomy" id="2992803"/>
    <lineage>
        <taxon>Bacteria</taxon>
        <taxon>Pseudomonadati</taxon>
        <taxon>Pseudomonadota</taxon>
        <taxon>Gammaproteobacteria</taxon>
        <taxon>Oceanospirillales</taxon>
        <taxon>Oceanospirillaceae</taxon>
        <taxon>Marinomonas</taxon>
    </lineage>
</organism>
<dbReference type="SUPFAM" id="SSF50475">
    <property type="entry name" value="FMN-binding split barrel"/>
    <property type="match status" value="1"/>
</dbReference>